<gene>
    <name evidence="1" type="ORF">B0I24_101356</name>
</gene>
<reference evidence="1 2" key="1">
    <citation type="submission" date="2018-06" db="EMBL/GenBank/DDBJ databases">
        <title>Genomic Encyclopedia of Type Strains, Phase III (KMG-III): the genomes of soil and plant-associated and newly described type strains.</title>
        <authorList>
            <person name="Whitman W."/>
        </authorList>
    </citation>
    <scope>NUCLEOTIDE SEQUENCE [LARGE SCALE GENOMIC DNA]</scope>
    <source>
        <strain evidence="1 2">CGMCC 1.15366</strain>
    </source>
</reference>
<evidence type="ECO:0008006" key="3">
    <source>
        <dbReference type="Google" id="ProtNLM"/>
    </source>
</evidence>
<protein>
    <recommendedName>
        <fullName evidence="3">DNA repair protein</fullName>
    </recommendedName>
</protein>
<proteinExistence type="predicted"/>
<sequence length="253" mass="29663">MLYIIILLIISLILLAVGVNAYQQHRQRQELERRQKIARHRHTYDESETLIANAGAFPVGRGLVYTLHARARDSLKQLVEVDPKNQRYKDRLQEYEDVMRTMKADDTTLVNEQFTLPDSDKQIITMIQSLKKLRAVLKKEHARGRVDAKTFNEEDRRLEFCQLRITVESLKRRGQSALQSNLTGSARQYYEKALSTLNNQSYSNEYIVEHKRQVEQTLEEITSSLRETNSRDAAERAKQVDELDELFQPKKKW</sequence>
<dbReference type="Proteomes" id="UP000249203">
    <property type="component" value="Unassembled WGS sequence"/>
</dbReference>
<evidence type="ECO:0000313" key="1">
    <source>
        <dbReference type="EMBL" id="RAK01729.1"/>
    </source>
</evidence>
<dbReference type="RefSeq" id="WP_241973986.1">
    <property type="nucleotide sequence ID" value="NZ_PIPK01000001.1"/>
</dbReference>
<name>A0A327X4Z7_9GAMM</name>
<organism evidence="1 2">
    <name type="scientific">Aliidiomarina maris</name>
    <dbReference type="NCBI Taxonomy" id="531312"/>
    <lineage>
        <taxon>Bacteria</taxon>
        <taxon>Pseudomonadati</taxon>
        <taxon>Pseudomonadota</taxon>
        <taxon>Gammaproteobacteria</taxon>
        <taxon>Alteromonadales</taxon>
        <taxon>Idiomarinaceae</taxon>
        <taxon>Aliidiomarina</taxon>
    </lineage>
</organism>
<accession>A0A327X4Z7</accession>
<dbReference type="EMBL" id="QLMD01000001">
    <property type="protein sequence ID" value="RAK01729.1"/>
    <property type="molecule type" value="Genomic_DNA"/>
</dbReference>
<comment type="caution">
    <text evidence="1">The sequence shown here is derived from an EMBL/GenBank/DDBJ whole genome shotgun (WGS) entry which is preliminary data.</text>
</comment>
<dbReference type="AlphaFoldDB" id="A0A327X4Z7"/>
<evidence type="ECO:0000313" key="2">
    <source>
        <dbReference type="Proteomes" id="UP000249203"/>
    </source>
</evidence>